<accession>U4R2G7</accession>
<evidence type="ECO:0000313" key="1">
    <source>
        <dbReference type="EMBL" id="EPR12492.1"/>
    </source>
</evidence>
<sequence>MVYIFKSNYKMNQTVREETETSIANRIKSGVVVLDNSIEFVAVINNTGNPEVKIDEG</sequence>
<dbReference type="PATRIC" id="fig|1330534.3.peg.1604"/>
<dbReference type="AlphaFoldDB" id="U4R2G7"/>
<protein>
    <submittedName>
        <fullName evidence="1">Uncharacterized protein</fullName>
    </submittedName>
</protein>
<reference evidence="1 2" key="1">
    <citation type="journal article" date="2013" name="Genome Announc.">
        <title>Draft Genome Sequence of the Cellulolytic Bacterium Clostridium papyrosolvens C7 (ATCC 700395).</title>
        <authorList>
            <person name="Zepeda V."/>
            <person name="Dassa B."/>
            <person name="Borovok I."/>
            <person name="Lamed R."/>
            <person name="Bayer E.A."/>
            <person name="Cate J.H."/>
        </authorList>
    </citation>
    <scope>NUCLEOTIDE SEQUENCE [LARGE SCALE GENOMIC DNA]</scope>
    <source>
        <strain evidence="1 2">C7</strain>
    </source>
</reference>
<organism evidence="1 2">
    <name type="scientific">Ruminiclostridium papyrosolvens C7</name>
    <dbReference type="NCBI Taxonomy" id="1330534"/>
    <lineage>
        <taxon>Bacteria</taxon>
        <taxon>Bacillati</taxon>
        <taxon>Bacillota</taxon>
        <taxon>Clostridia</taxon>
        <taxon>Eubacteriales</taxon>
        <taxon>Oscillospiraceae</taxon>
        <taxon>Ruminiclostridium</taxon>
    </lineage>
</organism>
<dbReference type="STRING" id="1330534.L323_08030"/>
<evidence type="ECO:0000313" key="2">
    <source>
        <dbReference type="Proteomes" id="UP000016860"/>
    </source>
</evidence>
<dbReference type="RefSeq" id="WP_020815159.1">
    <property type="nucleotide sequence ID" value="NZ_ATAY01000026.1"/>
</dbReference>
<dbReference type="EMBL" id="ATAY01000026">
    <property type="protein sequence ID" value="EPR12492.1"/>
    <property type="molecule type" value="Genomic_DNA"/>
</dbReference>
<comment type="caution">
    <text evidence="1">The sequence shown here is derived from an EMBL/GenBank/DDBJ whole genome shotgun (WGS) entry which is preliminary data.</text>
</comment>
<proteinExistence type="predicted"/>
<gene>
    <name evidence="1" type="ORF">L323_08030</name>
</gene>
<name>U4R2G7_9FIRM</name>
<dbReference type="Proteomes" id="UP000016860">
    <property type="component" value="Unassembled WGS sequence"/>
</dbReference>